<dbReference type="InterPro" id="IPR016197">
    <property type="entry name" value="Chromo-like_dom_sf"/>
</dbReference>
<feature type="compositionally biased region" description="Basic residues" evidence="2">
    <location>
        <begin position="256"/>
        <end position="267"/>
    </location>
</feature>
<evidence type="ECO:0000256" key="1">
    <source>
        <dbReference type="ARBA" id="ARBA00011353"/>
    </source>
</evidence>
<dbReference type="HOGENOM" id="CLU_000384_6_8_1"/>
<dbReference type="Pfam" id="PF00385">
    <property type="entry name" value="Chromo"/>
    <property type="match status" value="1"/>
</dbReference>
<evidence type="ECO:0000256" key="2">
    <source>
        <dbReference type="SAM" id="MobiDB-lite"/>
    </source>
</evidence>
<dbReference type="GO" id="GO:0006338">
    <property type="term" value="P:chromatin remodeling"/>
    <property type="evidence" value="ECO:0007669"/>
    <property type="project" value="UniProtKB-ARBA"/>
</dbReference>
<comment type="caution">
    <text evidence="4">The sequence shown here is derived from an EMBL/GenBank/DDBJ whole genome shotgun (WGS) entry which is preliminary data.</text>
</comment>
<protein>
    <recommendedName>
        <fullName evidence="3">Chromo domain-containing protein</fullName>
    </recommendedName>
</protein>
<feature type="domain" description="Chromo" evidence="3">
    <location>
        <begin position="179"/>
        <end position="239"/>
    </location>
</feature>
<dbReference type="OMA" id="WINAKYQ"/>
<reference evidence="4 5" key="1">
    <citation type="journal article" date="2014" name="BMC Genomics">
        <title>Adaptive genomic structural variation in the grape powdery mildew pathogen, Erysiphe necator.</title>
        <authorList>
            <person name="Jones L."/>
            <person name="Riaz S."/>
            <person name="Morales-Cruz A."/>
            <person name="Amrine K.C."/>
            <person name="McGuire B."/>
            <person name="Gubler W.D."/>
            <person name="Walker M.A."/>
            <person name="Cantu D."/>
        </authorList>
    </citation>
    <scope>NUCLEOTIDE SEQUENCE [LARGE SCALE GENOMIC DNA]</scope>
    <source>
        <strain evidence="5">c</strain>
    </source>
</reference>
<dbReference type="InterPro" id="IPR000953">
    <property type="entry name" value="Chromo/chromo_shadow_dom"/>
</dbReference>
<dbReference type="EMBL" id="JNVN01001078">
    <property type="protein sequence ID" value="KHJ34060.1"/>
    <property type="molecule type" value="Genomic_DNA"/>
</dbReference>
<accession>A0A0B1P9N0</accession>
<dbReference type="Gene3D" id="2.40.50.40">
    <property type="match status" value="1"/>
</dbReference>
<dbReference type="SMART" id="SM00298">
    <property type="entry name" value="CHROMO"/>
    <property type="match status" value="1"/>
</dbReference>
<gene>
    <name evidence="4" type="ORF">EV44_g2434</name>
</gene>
<dbReference type="SUPFAM" id="SSF54160">
    <property type="entry name" value="Chromo domain-like"/>
    <property type="match status" value="1"/>
</dbReference>
<organism evidence="4 5">
    <name type="scientific">Uncinula necator</name>
    <name type="common">Grape powdery mildew</name>
    <dbReference type="NCBI Taxonomy" id="52586"/>
    <lineage>
        <taxon>Eukaryota</taxon>
        <taxon>Fungi</taxon>
        <taxon>Dikarya</taxon>
        <taxon>Ascomycota</taxon>
        <taxon>Pezizomycotina</taxon>
        <taxon>Leotiomycetes</taxon>
        <taxon>Erysiphales</taxon>
        <taxon>Erysiphaceae</taxon>
        <taxon>Erysiphe</taxon>
    </lineage>
</organism>
<dbReference type="InterPro" id="IPR023780">
    <property type="entry name" value="Chromo_domain"/>
</dbReference>
<name>A0A0B1P9N0_UNCNE</name>
<dbReference type="STRING" id="52586.A0A0B1P9N0"/>
<keyword evidence="5" id="KW-1185">Reference proteome</keyword>
<evidence type="ECO:0000259" key="3">
    <source>
        <dbReference type="PROSITE" id="PS50013"/>
    </source>
</evidence>
<sequence length="285" mass="32372">MLALNNRTSASLGMSPFFAEHGYNIDPIEQVEPLSKPSEPAKRAQAFVNRIREAQELAQAAMASAQARMEESANKKRREAELFKVGDRVWLNLKHVQTPQLSKKLSWINAKYQITKVIDSHTVQLNTPSGIWPRFHVDLIKIAATDPFPSQIIDDEQPQPITPQISNTINVSADTGEEQYVEKILRAENKKIGRGYRQSLLVKWKGFAEPTWEPRQNLEDTEALDVFESLYGTKDNVGECEGTIIGRRKVTKRSLLKNAPKKNKNKNKTNTGISNFKRNSFWEGR</sequence>
<evidence type="ECO:0000313" key="4">
    <source>
        <dbReference type="EMBL" id="KHJ34060.1"/>
    </source>
</evidence>
<comment type="subunit">
    <text evidence="1">Component of the NuA4 histone acetyltransferase complex.</text>
</comment>
<evidence type="ECO:0000313" key="5">
    <source>
        <dbReference type="Proteomes" id="UP000030854"/>
    </source>
</evidence>
<dbReference type="AlphaFoldDB" id="A0A0B1P9N0"/>
<feature type="region of interest" description="Disordered" evidence="2">
    <location>
        <begin position="256"/>
        <end position="285"/>
    </location>
</feature>
<proteinExistence type="predicted"/>
<dbReference type="PROSITE" id="PS50013">
    <property type="entry name" value="CHROMO_2"/>
    <property type="match status" value="1"/>
</dbReference>
<dbReference type="Proteomes" id="UP000030854">
    <property type="component" value="Unassembled WGS sequence"/>
</dbReference>